<protein>
    <submittedName>
        <fullName evidence="5">Hydroxymethylglutaryl-CoA lyase</fullName>
    </submittedName>
</protein>
<evidence type="ECO:0000313" key="5">
    <source>
        <dbReference type="EMBL" id="SEG72779.1"/>
    </source>
</evidence>
<dbReference type="RefSeq" id="WP_103874621.1">
    <property type="nucleotide sequence ID" value="NZ_FNUY01000010.1"/>
</dbReference>
<dbReference type="PROSITE" id="PS50991">
    <property type="entry name" value="PYR_CT"/>
    <property type="match status" value="1"/>
</dbReference>
<dbReference type="NCBIfam" id="NF004283">
    <property type="entry name" value="PRK05692.1"/>
    <property type="match status" value="1"/>
</dbReference>
<dbReference type="AlphaFoldDB" id="A0A1H6CIJ5"/>
<keyword evidence="3 5" id="KW-0456">Lyase</keyword>
<organism evidence="5 6">
    <name type="scientific">Bosea lathyri</name>
    <dbReference type="NCBI Taxonomy" id="1036778"/>
    <lineage>
        <taxon>Bacteria</taxon>
        <taxon>Pseudomonadati</taxon>
        <taxon>Pseudomonadota</taxon>
        <taxon>Alphaproteobacteria</taxon>
        <taxon>Hyphomicrobiales</taxon>
        <taxon>Boseaceae</taxon>
        <taxon>Bosea</taxon>
    </lineage>
</organism>
<dbReference type="InterPro" id="IPR013785">
    <property type="entry name" value="Aldolase_TIM"/>
</dbReference>
<evidence type="ECO:0000259" key="4">
    <source>
        <dbReference type="PROSITE" id="PS50991"/>
    </source>
</evidence>
<dbReference type="InterPro" id="IPR000891">
    <property type="entry name" value="PYR_CT"/>
</dbReference>
<feature type="domain" description="Pyruvate carboxyltransferase" evidence="4">
    <location>
        <begin position="4"/>
        <end position="274"/>
    </location>
</feature>
<reference evidence="5 6" key="1">
    <citation type="submission" date="2016-10" db="EMBL/GenBank/DDBJ databases">
        <authorList>
            <person name="de Groot N.N."/>
        </authorList>
    </citation>
    <scope>NUCLEOTIDE SEQUENCE [LARGE SCALE GENOMIC DNA]</scope>
    <source>
        <strain evidence="5 6">DSM 26656</strain>
    </source>
</reference>
<accession>A0A1H6CIJ5</accession>
<gene>
    <name evidence="5" type="ORF">SAMN04488115_110169</name>
</gene>
<dbReference type="CDD" id="cd07938">
    <property type="entry name" value="DRE_TIM_HMGL"/>
    <property type="match status" value="1"/>
</dbReference>
<name>A0A1H6CIJ5_9HYPH</name>
<proteinExistence type="inferred from homology"/>
<comment type="similarity">
    <text evidence="1">Belongs to the HMG-CoA lyase family.</text>
</comment>
<sequence>MSKVEIVEVAPRDGLQNIARFVPTEDKISFIRKLRATGIERMEIGSFVSPKAIPQMSDMEEVVKGLGPMPGLRTVALVPNSKGASRAIASGISDLIFVISMSEAHNMSNVRRSVDASIADFGRTLAEIDPEKKLSIRIGLATTFHCPFVGVMDEVEVLRTMCKIVALREGIELTLADTTGMAEPQHVGRFARRCLAEFGNSVQWSFHGHDTAGFGIANVLAALDAGVRSFDGAAAGLGGCPFAPGATGNIATEDLVYLFSRMGIETGIDLAKLLEVAEIAASLSPTPTGSHALAMPRARVLAGGGRLSA</sequence>
<dbReference type="Pfam" id="PF00682">
    <property type="entry name" value="HMGL-like"/>
    <property type="match status" value="1"/>
</dbReference>
<dbReference type="GO" id="GO:0004419">
    <property type="term" value="F:hydroxymethylglutaryl-CoA lyase activity"/>
    <property type="evidence" value="ECO:0007669"/>
    <property type="project" value="TreeGrafter"/>
</dbReference>
<evidence type="ECO:0000256" key="1">
    <source>
        <dbReference type="ARBA" id="ARBA00009405"/>
    </source>
</evidence>
<dbReference type="GO" id="GO:0046951">
    <property type="term" value="P:ketone body biosynthetic process"/>
    <property type="evidence" value="ECO:0007669"/>
    <property type="project" value="TreeGrafter"/>
</dbReference>
<dbReference type="EMBL" id="FNUY01000010">
    <property type="protein sequence ID" value="SEG72779.1"/>
    <property type="molecule type" value="Genomic_DNA"/>
</dbReference>
<keyword evidence="2" id="KW-0479">Metal-binding</keyword>
<dbReference type="GO" id="GO:0046872">
    <property type="term" value="F:metal ion binding"/>
    <property type="evidence" value="ECO:0007669"/>
    <property type="project" value="UniProtKB-KW"/>
</dbReference>
<dbReference type="GO" id="GO:0006552">
    <property type="term" value="P:L-leucine catabolic process"/>
    <property type="evidence" value="ECO:0007669"/>
    <property type="project" value="TreeGrafter"/>
</dbReference>
<evidence type="ECO:0000256" key="2">
    <source>
        <dbReference type="ARBA" id="ARBA00022723"/>
    </source>
</evidence>
<dbReference type="Gene3D" id="3.20.20.70">
    <property type="entry name" value="Aldolase class I"/>
    <property type="match status" value="1"/>
</dbReference>
<dbReference type="SUPFAM" id="SSF51569">
    <property type="entry name" value="Aldolase"/>
    <property type="match status" value="1"/>
</dbReference>
<evidence type="ECO:0000313" key="6">
    <source>
        <dbReference type="Proteomes" id="UP000236743"/>
    </source>
</evidence>
<keyword evidence="6" id="KW-1185">Reference proteome</keyword>
<evidence type="ECO:0000256" key="3">
    <source>
        <dbReference type="ARBA" id="ARBA00023239"/>
    </source>
</evidence>
<dbReference type="Proteomes" id="UP000236743">
    <property type="component" value="Unassembled WGS sequence"/>
</dbReference>
<dbReference type="OrthoDB" id="9784013at2"/>
<dbReference type="PANTHER" id="PTHR42738:SF7">
    <property type="entry name" value="HYDROXYMETHYLGLUTARYL-COA LYASE"/>
    <property type="match status" value="1"/>
</dbReference>
<dbReference type="PANTHER" id="PTHR42738">
    <property type="entry name" value="HYDROXYMETHYLGLUTARYL-COA LYASE"/>
    <property type="match status" value="1"/>
</dbReference>
<dbReference type="InterPro" id="IPR043594">
    <property type="entry name" value="HMGL"/>
</dbReference>